<protein>
    <recommendedName>
        <fullName evidence="1">Sulfotransferase</fullName>
        <ecNumber evidence="1">2.8.2.-</ecNumber>
    </recommendedName>
</protein>
<proteinExistence type="inferred from homology"/>
<dbReference type="SUPFAM" id="SSF52540">
    <property type="entry name" value="P-loop containing nucleoside triphosphate hydrolases"/>
    <property type="match status" value="1"/>
</dbReference>
<comment type="similarity">
    <text evidence="1">Belongs to the sulfotransferase 1 family.</text>
</comment>
<dbReference type="InterPro" id="IPR027417">
    <property type="entry name" value="P-loop_NTPase"/>
</dbReference>
<dbReference type="EMBL" id="BEGY01000054">
    <property type="protein sequence ID" value="GAX80559.1"/>
    <property type="molecule type" value="Genomic_DNA"/>
</dbReference>
<keyword evidence="1" id="KW-0808">Transferase</keyword>
<reference evidence="3 4" key="1">
    <citation type="submission" date="2017-08" db="EMBL/GenBank/DDBJ databases">
        <title>Acidophilic green algal genome provides insights into adaptation to an acidic environment.</title>
        <authorList>
            <person name="Hirooka S."/>
            <person name="Hirose Y."/>
            <person name="Kanesaki Y."/>
            <person name="Higuchi S."/>
            <person name="Fujiwara T."/>
            <person name="Onuma R."/>
            <person name="Era A."/>
            <person name="Ohbayashi R."/>
            <person name="Uzuka A."/>
            <person name="Nozaki H."/>
            <person name="Yoshikawa H."/>
            <person name="Miyagishima S.Y."/>
        </authorList>
    </citation>
    <scope>NUCLEOTIDE SEQUENCE [LARGE SCALE GENOMIC DNA]</scope>
    <source>
        <strain evidence="3 4">NIES-2499</strain>
    </source>
</reference>
<evidence type="ECO:0000313" key="4">
    <source>
        <dbReference type="Proteomes" id="UP000232323"/>
    </source>
</evidence>
<sequence>MNSLRNILQSITTKSDGVIQLLQCLPQEHFSMDVHLCSFGGVGTSEVSNFLNLHGISTNLLSDEDNLKHINSPPKHGSPGPKCVIYLYGDPLASIASHYRRGHAYHQALKTSGKWLKENEFPKTFREYVERGEDLFGYYSHFQHWLSSKTDYNIVMVRYEFMWEQDIFRQLLFLACGHIKGKDEIEQMTQSFCLGWRGRQSLVPPDCRQGLYNDLLSIMDNLPPLFVRDQEGSMTLNFGVLSHA</sequence>
<dbReference type="InterPro" id="IPR000863">
    <property type="entry name" value="Sulfotransferase_dom"/>
</dbReference>
<dbReference type="GO" id="GO:0008146">
    <property type="term" value="F:sulfotransferase activity"/>
    <property type="evidence" value="ECO:0007669"/>
    <property type="project" value="InterPro"/>
</dbReference>
<feature type="domain" description="Sulfotransferase" evidence="2">
    <location>
        <begin position="84"/>
        <end position="164"/>
    </location>
</feature>
<comment type="caution">
    <text evidence="3">The sequence shown here is derived from an EMBL/GenBank/DDBJ whole genome shotgun (WGS) entry which is preliminary data.</text>
</comment>
<dbReference type="EC" id="2.8.2.-" evidence="1"/>
<organism evidence="3 4">
    <name type="scientific">Chlamydomonas eustigma</name>
    <dbReference type="NCBI Taxonomy" id="1157962"/>
    <lineage>
        <taxon>Eukaryota</taxon>
        <taxon>Viridiplantae</taxon>
        <taxon>Chlorophyta</taxon>
        <taxon>core chlorophytes</taxon>
        <taxon>Chlorophyceae</taxon>
        <taxon>CS clade</taxon>
        <taxon>Chlamydomonadales</taxon>
        <taxon>Chlamydomonadaceae</taxon>
        <taxon>Chlamydomonas</taxon>
    </lineage>
</organism>
<dbReference type="Pfam" id="PF00685">
    <property type="entry name" value="Sulfotransfer_1"/>
    <property type="match status" value="1"/>
</dbReference>
<dbReference type="AlphaFoldDB" id="A0A250XCE8"/>
<evidence type="ECO:0000256" key="1">
    <source>
        <dbReference type="RuleBase" id="RU361155"/>
    </source>
</evidence>
<name>A0A250XCE8_9CHLO</name>
<accession>A0A250XCE8</accession>
<dbReference type="OrthoDB" id="534481at2759"/>
<dbReference type="Proteomes" id="UP000232323">
    <property type="component" value="Unassembled WGS sequence"/>
</dbReference>
<keyword evidence="4" id="KW-1185">Reference proteome</keyword>
<evidence type="ECO:0000313" key="3">
    <source>
        <dbReference type="EMBL" id="GAX80559.1"/>
    </source>
</evidence>
<evidence type="ECO:0000259" key="2">
    <source>
        <dbReference type="Pfam" id="PF00685"/>
    </source>
</evidence>
<dbReference type="Gene3D" id="3.40.50.300">
    <property type="entry name" value="P-loop containing nucleotide triphosphate hydrolases"/>
    <property type="match status" value="1"/>
</dbReference>
<gene>
    <name evidence="3" type="ORF">CEUSTIGMA_g7996.t1</name>
</gene>